<keyword evidence="1" id="KW-0472">Membrane</keyword>
<gene>
    <name evidence="2" type="ORF">DNFV4_02095</name>
</gene>
<proteinExistence type="predicted"/>
<organism evidence="2 3">
    <name type="scientific">Nitrospira tepida</name>
    <dbReference type="NCBI Taxonomy" id="2973512"/>
    <lineage>
        <taxon>Bacteria</taxon>
        <taxon>Pseudomonadati</taxon>
        <taxon>Nitrospirota</taxon>
        <taxon>Nitrospiria</taxon>
        <taxon>Nitrospirales</taxon>
        <taxon>Nitrospiraceae</taxon>
        <taxon>Nitrospira</taxon>
    </lineage>
</organism>
<protein>
    <submittedName>
        <fullName evidence="2">Uncharacterized protein</fullName>
    </submittedName>
</protein>
<evidence type="ECO:0000256" key="1">
    <source>
        <dbReference type="SAM" id="Phobius"/>
    </source>
</evidence>
<evidence type="ECO:0000313" key="3">
    <source>
        <dbReference type="Proteomes" id="UP001179121"/>
    </source>
</evidence>
<accession>A0AA86MZ01</accession>
<feature type="transmembrane region" description="Helical" evidence="1">
    <location>
        <begin position="69"/>
        <end position="89"/>
    </location>
</feature>
<keyword evidence="1" id="KW-1133">Transmembrane helix</keyword>
<keyword evidence="3" id="KW-1185">Reference proteome</keyword>
<feature type="transmembrane region" description="Helical" evidence="1">
    <location>
        <begin position="137"/>
        <end position="159"/>
    </location>
</feature>
<name>A0AA86MZ01_9BACT</name>
<evidence type="ECO:0000313" key="2">
    <source>
        <dbReference type="EMBL" id="CAI4031676.1"/>
    </source>
</evidence>
<keyword evidence="1" id="KW-0812">Transmembrane</keyword>
<sequence>MEKGGRPGPLFAEGMARAKPRSLIEAISEIQILATVVKTGREIPENYLLLDRRIAYFEVGVKGALADGLISALFVPVSMGVLSNLVPIFGTLSPSLFDQLFSVLIAMAYGLGYNVMIGVNLGNCYYGKACRQAIDSIYSAMVTFNILKVILVFLLFHGLHGLLTPHWVHAKAEQLWPAWRVLMNQATALEVQTWILNVREVLLLSSWFVVFSTAVSLIIPRILFVRGSKQAELEHRRNMLYDGY</sequence>
<dbReference type="EMBL" id="OX365700">
    <property type="protein sequence ID" value="CAI4031676.1"/>
    <property type="molecule type" value="Genomic_DNA"/>
</dbReference>
<feature type="transmembrane region" description="Helical" evidence="1">
    <location>
        <begin position="101"/>
        <end position="125"/>
    </location>
</feature>
<reference evidence="2" key="1">
    <citation type="submission" date="2022-10" db="EMBL/GenBank/DDBJ databases">
        <authorList>
            <person name="Koch H."/>
        </authorList>
    </citation>
    <scope>NUCLEOTIDE SEQUENCE</scope>
    <source>
        <strain evidence="2">DNF</strain>
    </source>
</reference>
<feature type="transmembrane region" description="Helical" evidence="1">
    <location>
        <begin position="201"/>
        <end position="224"/>
    </location>
</feature>
<dbReference type="AlphaFoldDB" id="A0AA86MZ01"/>
<dbReference type="Proteomes" id="UP001179121">
    <property type="component" value="Chromosome"/>
</dbReference>
<dbReference type="KEGG" id="nti:DNFV4_02095"/>